<name>A0A1H8B460_9BACT</name>
<reference evidence="1 2" key="1">
    <citation type="submission" date="2016-10" db="EMBL/GenBank/DDBJ databases">
        <authorList>
            <person name="de Groot N.N."/>
        </authorList>
    </citation>
    <scope>NUCLEOTIDE SEQUENCE [LARGE SCALE GENOMIC DNA]</scope>
    <source>
        <strain evidence="1 2">DSM 21039</strain>
    </source>
</reference>
<proteinExistence type="predicted"/>
<evidence type="ECO:0008006" key="3">
    <source>
        <dbReference type="Google" id="ProtNLM"/>
    </source>
</evidence>
<gene>
    <name evidence="1" type="ORF">SAMN04488505_106115</name>
</gene>
<dbReference type="OrthoDB" id="1299052at2"/>
<dbReference type="RefSeq" id="WP_089917428.1">
    <property type="nucleotide sequence ID" value="NZ_FOBB01000006.1"/>
</dbReference>
<sequence length="461" mass="52079">MIESPINNSILFEKFSEFTASFPCDVPVWIDTNKYGVPDMLRDYQYPVSAWPVVISPRVAGELNQLTIRLPKLLGQLPSLYFNNDIRKIAAFYFGGDEMVTQFALMCHEKNIEIGCRLDLTLTSEGFKVLEVNVGSSIGGWQVQSFESIIRQLHSPLTKEETAHNFESRNTQAIYIKFLVDNILKHQLVTNKELNIFIEIGDMAKNEEEKDRIRQFFDGLLKQELKARGLTGGAYIGALSTLTLGNAGRLFLNNKCFHAVLIFNMEKEKVPPVIFRSFLMDKVYFPDHLGTQVLGDKRNLSLLRVLAERGVFSAEDNALILQYIPWTSPVEDRNVIFKDGEYKLLSLMADNKDQFVIKAAGGFQGKNVFVGRFLSRQEWENAINMALGKSAFIAQEFSESLDFLAPNAANKWVPHKLIWGAFGFGEHYGGVWVRMSSAKTDLGVINSATGAIEAIVYEWKD</sequence>
<accession>A0A1H8B460</accession>
<dbReference type="SUPFAM" id="SSF56059">
    <property type="entry name" value="Glutathione synthetase ATP-binding domain-like"/>
    <property type="match status" value="1"/>
</dbReference>
<dbReference type="AlphaFoldDB" id="A0A1H8B460"/>
<evidence type="ECO:0000313" key="2">
    <source>
        <dbReference type="Proteomes" id="UP000198984"/>
    </source>
</evidence>
<dbReference type="STRING" id="573321.SAMN04488505_106115"/>
<dbReference type="EMBL" id="FOBB01000006">
    <property type="protein sequence ID" value="SEM77691.1"/>
    <property type="molecule type" value="Genomic_DNA"/>
</dbReference>
<evidence type="ECO:0000313" key="1">
    <source>
        <dbReference type="EMBL" id="SEM77691.1"/>
    </source>
</evidence>
<protein>
    <recommendedName>
        <fullName evidence="3">ATP-grasp domain-containing protein</fullName>
    </recommendedName>
</protein>
<organism evidence="1 2">
    <name type="scientific">Chitinophaga rupis</name>
    <dbReference type="NCBI Taxonomy" id="573321"/>
    <lineage>
        <taxon>Bacteria</taxon>
        <taxon>Pseudomonadati</taxon>
        <taxon>Bacteroidota</taxon>
        <taxon>Chitinophagia</taxon>
        <taxon>Chitinophagales</taxon>
        <taxon>Chitinophagaceae</taxon>
        <taxon>Chitinophaga</taxon>
    </lineage>
</organism>
<keyword evidence="2" id="KW-1185">Reference proteome</keyword>
<dbReference type="Proteomes" id="UP000198984">
    <property type="component" value="Unassembled WGS sequence"/>
</dbReference>